<protein>
    <submittedName>
        <fullName evidence="1">Uncharacterized protein</fullName>
    </submittedName>
</protein>
<reference evidence="1 2" key="1">
    <citation type="submission" date="2018-04" db="EMBL/GenBank/DDBJ databases">
        <authorList>
            <person name="Vogel A."/>
        </authorList>
    </citation>
    <scope>NUCLEOTIDE SEQUENCE [LARGE SCALE GENOMIC DNA]</scope>
</reference>
<gene>
    <name evidence="1" type="ORF">CCAM_LOCUS17052</name>
</gene>
<organism evidence="1 2">
    <name type="scientific">Cuscuta campestris</name>
    <dbReference type="NCBI Taxonomy" id="132261"/>
    <lineage>
        <taxon>Eukaryota</taxon>
        <taxon>Viridiplantae</taxon>
        <taxon>Streptophyta</taxon>
        <taxon>Embryophyta</taxon>
        <taxon>Tracheophyta</taxon>
        <taxon>Spermatophyta</taxon>
        <taxon>Magnoliopsida</taxon>
        <taxon>eudicotyledons</taxon>
        <taxon>Gunneridae</taxon>
        <taxon>Pentapetalae</taxon>
        <taxon>asterids</taxon>
        <taxon>lamiids</taxon>
        <taxon>Solanales</taxon>
        <taxon>Convolvulaceae</taxon>
        <taxon>Cuscuteae</taxon>
        <taxon>Cuscuta</taxon>
        <taxon>Cuscuta subgen. Grammica</taxon>
        <taxon>Cuscuta sect. Cleistogrammica</taxon>
    </lineage>
</organism>
<evidence type="ECO:0000313" key="2">
    <source>
        <dbReference type="Proteomes" id="UP000595140"/>
    </source>
</evidence>
<sequence>MEGGISSCWSILLRSLYDITFWTRISSMWLSYESLDILSCPSFFALNLVRHQWLIMMIDIILSLTFLQVKIPLDISNVVYQ</sequence>
<dbReference type="EMBL" id="OOIL02001451">
    <property type="protein sequence ID" value="VFQ75276.1"/>
    <property type="molecule type" value="Genomic_DNA"/>
</dbReference>
<proteinExistence type="predicted"/>
<dbReference type="Proteomes" id="UP000595140">
    <property type="component" value="Unassembled WGS sequence"/>
</dbReference>
<accession>A0A484LGP2</accession>
<evidence type="ECO:0000313" key="1">
    <source>
        <dbReference type="EMBL" id="VFQ75276.1"/>
    </source>
</evidence>
<dbReference type="AlphaFoldDB" id="A0A484LGP2"/>
<name>A0A484LGP2_9ASTE</name>
<keyword evidence="2" id="KW-1185">Reference proteome</keyword>